<keyword evidence="2" id="KW-0560">Oxidoreductase</keyword>
<dbReference type="OrthoDB" id="286404at2"/>
<dbReference type="InterPro" id="IPR057326">
    <property type="entry name" value="KR_dom"/>
</dbReference>
<dbReference type="Proteomes" id="UP000094969">
    <property type="component" value="Chromosome"/>
</dbReference>
<dbReference type="PANTHER" id="PTHR42760">
    <property type="entry name" value="SHORT-CHAIN DEHYDROGENASES/REDUCTASES FAMILY MEMBER"/>
    <property type="match status" value="1"/>
</dbReference>
<dbReference type="Gene3D" id="3.40.50.720">
    <property type="entry name" value="NAD(P)-binding Rossmann-like Domain"/>
    <property type="match status" value="1"/>
</dbReference>
<dbReference type="SUPFAM" id="SSF51735">
    <property type="entry name" value="NAD(P)-binding Rossmann-fold domains"/>
    <property type="match status" value="1"/>
</dbReference>
<dbReference type="GO" id="GO:0016616">
    <property type="term" value="F:oxidoreductase activity, acting on the CH-OH group of donors, NAD or NADP as acceptor"/>
    <property type="evidence" value="ECO:0007669"/>
    <property type="project" value="TreeGrafter"/>
</dbReference>
<dbReference type="PRINTS" id="PR00080">
    <property type="entry name" value="SDRFAMILY"/>
</dbReference>
<dbReference type="InterPro" id="IPR002347">
    <property type="entry name" value="SDR_fam"/>
</dbReference>
<dbReference type="PANTHER" id="PTHR42760:SF5">
    <property type="entry name" value="2-DEHYDRO-3-DEOXY-D-GLUCONATE 5-DEHYDROGENASE"/>
    <property type="match status" value="1"/>
</dbReference>
<dbReference type="STRING" id="1526658.BHK69_27865"/>
<sequence>MSLSLFSLAGKIALITGSGQGIGLALAEGLSEAGAHVVLNGRDKAKLEAAAKTISAAGRKVSVAPFDVTDQAAVEAGVATIEAEIGPIDILINNAGMQKRAPFTEFPVEGWHEVMATNLHSVFYVTQAVTKRMVPRKRGKVISIGSVMSELGRATIVPYTASKGAVKMMTRGLAAELGKHNIQANAIGPGYFTTEINKALIADEAFSAWVSSRTPAGRWGETKELVGAAIFLSSAASDYVNGHLLMVDGGLTAVV</sequence>
<dbReference type="AlphaFoldDB" id="A0A1D7U8P0"/>
<name>A0A1D7U8P0_9HYPH</name>
<dbReference type="KEGG" id="bvv:BHK69_27865"/>
<dbReference type="PRINTS" id="PR00081">
    <property type="entry name" value="GDHRDH"/>
</dbReference>
<evidence type="ECO:0000256" key="2">
    <source>
        <dbReference type="ARBA" id="ARBA00023002"/>
    </source>
</evidence>
<dbReference type="FunFam" id="3.40.50.720:FF:000084">
    <property type="entry name" value="Short-chain dehydrogenase reductase"/>
    <property type="match status" value="1"/>
</dbReference>
<accession>A0A1D7U8P0</accession>
<proteinExistence type="inferred from homology"/>
<dbReference type="SMART" id="SM00822">
    <property type="entry name" value="PKS_KR"/>
    <property type="match status" value="1"/>
</dbReference>
<protein>
    <submittedName>
        <fullName evidence="5">Gluconate 5-dehydrogenase</fullName>
    </submittedName>
</protein>
<dbReference type="InterPro" id="IPR036291">
    <property type="entry name" value="NAD(P)-bd_dom_sf"/>
</dbReference>
<gene>
    <name evidence="5" type="ORF">BHK69_27865</name>
</gene>
<organism evidence="5 6">
    <name type="scientific">Bosea vaviloviae</name>
    <dbReference type="NCBI Taxonomy" id="1526658"/>
    <lineage>
        <taxon>Bacteria</taxon>
        <taxon>Pseudomonadati</taxon>
        <taxon>Pseudomonadota</taxon>
        <taxon>Alphaproteobacteria</taxon>
        <taxon>Hyphomicrobiales</taxon>
        <taxon>Boseaceae</taxon>
        <taxon>Bosea</taxon>
    </lineage>
</organism>
<dbReference type="CDD" id="cd05347">
    <property type="entry name" value="Ga5DH-like_SDR_c"/>
    <property type="match status" value="1"/>
</dbReference>
<dbReference type="RefSeq" id="WP_069692944.1">
    <property type="nucleotide sequence ID" value="NZ_CP017147.1"/>
</dbReference>
<dbReference type="Pfam" id="PF00106">
    <property type="entry name" value="adh_short"/>
    <property type="match status" value="1"/>
</dbReference>
<reference evidence="5 6" key="1">
    <citation type="journal article" date="2015" name="Antonie Van Leeuwenhoek">
        <title>Bosea vaviloviae sp. nov., a new species of slow-growing rhizobia isolated from nodules of the relict species Vavilovia formosa (Stev.) Fed.</title>
        <authorList>
            <person name="Safronova V.I."/>
            <person name="Kuznetsova I.G."/>
            <person name="Sazanova A.L."/>
            <person name="Kimeklis A.K."/>
            <person name="Belimov A.A."/>
            <person name="Andronov E.E."/>
            <person name="Pinaev A.G."/>
            <person name="Chizhevskaya E.P."/>
            <person name="Pukhaev A.R."/>
            <person name="Popov K.P."/>
            <person name="Willems A."/>
            <person name="Tikhonovich I.A."/>
        </authorList>
    </citation>
    <scope>NUCLEOTIDE SEQUENCE [LARGE SCALE GENOMIC DNA]</scope>
    <source>
        <strain evidence="5 6">Vaf18</strain>
    </source>
</reference>
<evidence type="ECO:0000259" key="4">
    <source>
        <dbReference type="SMART" id="SM00822"/>
    </source>
</evidence>
<evidence type="ECO:0000256" key="3">
    <source>
        <dbReference type="RuleBase" id="RU000363"/>
    </source>
</evidence>
<feature type="domain" description="Ketoreductase" evidence="4">
    <location>
        <begin position="11"/>
        <end position="190"/>
    </location>
</feature>
<dbReference type="InterPro" id="IPR020904">
    <property type="entry name" value="Sc_DH/Rdtase_CS"/>
</dbReference>
<dbReference type="PROSITE" id="PS00061">
    <property type="entry name" value="ADH_SHORT"/>
    <property type="match status" value="1"/>
</dbReference>
<dbReference type="EMBL" id="CP017147">
    <property type="protein sequence ID" value="AOO83750.1"/>
    <property type="molecule type" value="Genomic_DNA"/>
</dbReference>
<comment type="similarity">
    <text evidence="1 3">Belongs to the short-chain dehydrogenases/reductases (SDR) family.</text>
</comment>
<evidence type="ECO:0000313" key="6">
    <source>
        <dbReference type="Proteomes" id="UP000094969"/>
    </source>
</evidence>
<evidence type="ECO:0000256" key="1">
    <source>
        <dbReference type="ARBA" id="ARBA00006484"/>
    </source>
</evidence>
<keyword evidence="6" id="KW-1185">Reference proteome</keyword>
<evidence type="ECO:0000313" key="5">
    <source>
        <dbReference type="EMBL" id="AOO83750.1"/>
    </source>
</evidence>